<evidence type="ECO:0000313" key="2">
    <source>
        <dbReference type="Proteomes" id="UP000294558"/>
    </source>
</evidence>
<organism evidence="1 2">
    <name type="scientific">Ilumatobacter fluminis</name>
    <dbReference type="NCBI Taxonomy" id="467091"/>
    <lineage>
        <taxon>Bacteria</taxon>
        <taxon>Bacillati</taxon>
        <taxon>Actinomycetota</taxon>
        <taxon>Acidimicrobiia</taxon>
        <taxon>Acidimicrobiales</taxon>
        <taxon>Ilumatobacteraceae</taxon>
        <taxon>Ilumatobacter</taxon>
    </lineage>
</organism>
<dbReference type="Pfam" id="PF02597">
    <property type="entry name" value="ThiS"/>
    <property type="match status" value="1"/>
</dbReference>
<reference evidence="1 2" key="1">
    <citation type="submission" date="2019-03" db="EMBL/GenBank/DDBJ databases">
        <title>Sequencing the genomes of 1000 actinobacteria strains.</title>
        <authorList>
            <person name="Klenk H.-P."/>
        </authorList>
    </citation>
    <scope>NUCLEOTIDE SEQUENCE [LARGE SCALE GENOMIC DNA]</scope>
    <source>
        <strain evidence="1 2">DSM 18936</strain>
    </source>
</reference>
<comment type="caution">
    <text evidence="1">The sequence shown here is derived from an EMBL/GenBank/DDBJ whole genome shotgun (WGS) entry which is preliminary data.</text>
</comment>
<dbReference type="Proteomes" id="UP000294558">
    <property type="component" value="Unassembled WGS sequence"/>
</dbReference>
<dbReference type="InterPro" id="IPR016155">
    <property type="entry name" value="Mopterin_synth/thiamin_S_b"/>
</dbReference>
<dbReference type="InterPro" id="IPR003749">
    <property type="entry name" value="ThiS/MoaD-like"/>
</dbReference>
<dbReference type="RefSeq" id="WP_166657353.1">
    <property type="nucleotide sequence ID" value="NZ_JAVJPS010000037.1"/>
</dbReference>
<protein>
    <submittedName>
        <fullName evidence="1">Molybdopterin synthase sulfur carrier subunit</fullName>
    </submittedName>
</protein>
<keyword evidence="2" id="KW-1185">Reference proteome</keyword>
<dbReference type="InterPro" id="IPR012675">
    <property type="entry name" value="Beta-grasp_dom_sf"/>
</dbReference>
<name>A0A4R7HYC4_9ACTN</name>
<dbReference type="EMBL" id="SOAU01000001">
    <property type="protein sequence ID" value="TDT15143.1"/>
    <property type="molecule type" value="Genomic_DNA"/>
</dbReference>
<dbReference type="CDD" id="cd00754">
    <property type="entry name" value="Ubl_MoaD"/>
    <property type="match status" value="1"/>
</dbReference>
<dbReference type="SUPFAM" id="SSF54285">
    <property type="entry name" value="MoaD/ThiS"/>
    <property type="match status" value="1"/>
</dbReference>
<dbReference type="AlphaFoldDB" id="A0A4R7HYC4"/>
<evidence type="ECO:0000313" key="1">
    <source>
        <dbReference type="EMBL" id="TDT15143.1"/>
    </source>
</evidence>
<gene>
    <name evidence="1" type="ORF">BDK89_0705</name>
</gene>
<dbReference type="Gene3D" id="3.10.20.30">
    <property type="match status" value="1"/>
</dbReference>
<sequence length="78" mass="7857">MATVRLFAAARDAAGTGRDELPGDTVGDVLSAARERYGPAFEAVLGTCKIWVNGEPAGPTDSIGTADELAVLPPVSGG</sequence>
<proteinExistence type="predicted"/>
<accession>A0A4R7HYC4</accession>